<gene>
    <name evidence="1" type="ORF">CcarbDRAFT_1389</name>
</gene>
<dbReference type="PATRIC" id="fig|536227.13.peg.2456"/>
<evidence type="ECO:0000313" key="1">
    <source>
        <dbReference type="EMBL" id="EET88153.1"/>
    </source>
</evidence>
<sequence>MNIPKKYLSSSIRTRVGNYIKEVQLKSDSDVKTKERDILNIKNTPAALDMYEDKDMVKDYLMLNIW</sequence>
<protein>
    <submittedName>
        <fullName evidence="1">Uncharacterized protein</fullName>
    </submittedName>
</protein>
<comment type="caution">
    <text evidence="1">The sequence shown here is derived from an EMBL/GenBank/DDBJ whole genome shotgun (WGS) entry which is preliminary data.</text>
</comment>
<evidence type="ECO:0000313" key="2">
    <source>
        <dbReference type="Proteomes" id="UP000004198"/>
    </source>
</evidence>
<dbReference type="KEGG" id="cck:Ccar_11720"/>
<dbReference type="RefSeq" id="WP_007060274.1">
    <property type="nucleotide sequence ID" value="NZ_ACVI01000017.1"/>
</dbReference>
<reference evidence="1 2" key="1">
    <citation type="submission" date="2009-06" db="EMBL/GenBank/DDBJ databases">
        <title>The draft genome of Clostridium carboxidivorans P7.</title>
        <authorList>
            <consortium name="US DOE Joint Genome Institute (JGI-PGF)"/>
            <person name="Lucas S."/>
            <person name="Copeland A."/>
            <person name="Lapidus A."/>
            <person name="Glavina del Rio T."/>
            <person name="Tice H."/>
            <person name="Bruce D."/>
            <person name="Goodwin L."/>
            <person name="Pitluck S."/>
            <person name="Larimer F."/>
            <person name="Land M.L."/>
            <person name="Hauser L."/>
            <person name="Hemme C.L."/>
        </authorList>
    </citation>
    <scope>NUCLEOTIDE SEQUENCE [LARGE SCALE GENOMIC DNA]</scope>
    <source>
        <strain evidence="1 2">P7</strain>
    </source>
</reference>
<proteinExistence type="predicted"/>
<dbReference type="Proteomes" id="UP000004198">
    <property type="component" value="Unassembled WGS sequence"/>
</dbReference>
<name>C6PRH2_9CLOT</name>
<accession>C6PRH2</accession>
<dbReference type="AlphaFoldDB" id="C6PRH2"/>
<organism evidence="1 2">
    <name type="scientific">Clostridium carboxidivorans P7</name>
    <dbReference type="NCBI Taxonomy" id="536227"/>
    <lineage>
        <taxon>Bacteria</taxon>
        <taxon>Bacillati</taxon>
        <taxon>Bacillota</taxon>
        <taxon>Clostridia</taxon>
        <taxon>Eubacteriales</taxon>
        <taxon>Clostridiaceae</taxon>
        <taxon>Clostridium</taxon>
    </lineage>
</organism>
<keyword evidence="2" id="KW-1185">Reference proteome</keyword>
<dbReference type="EMBL" id="ACVI01000017">
    <property type="protein sequence ID" value="EET88153.1"/>
    <property type="molecule type" value="Genomic_DNA"/>
</dbReference>